<proteinExistence type="inferred from homology"/>
<evidence type="ECO:0000256" key="5">
    <source>
        <dbReference type="SAM" id="SignalP"/>
    </source>
</evidence>
<dbReference type="EMBL" id="JARYZI010000006">
    <property type="protein sequence ID" value="MDH8678511.1"/>
    <property type="molecule type" value="Genomic_DNA"/>
</dbReference>
<dbReference type="SUPFAM" id="SSF53807">
    <property type="entry name" value="Helical backbone' metal receptor"/>
    <property type="match status" value="1"/>
</dbReference>
<keyword evidence="3 5" id="KW-0732">Signal</keyword>
<evidence type="ECO:0000313" key="7">
    <source>
        <dbReference type="Proteomes" id="UP001158045"/>
    </source>
</evidence>
<feature type="signal peptide" evidence="5">
    <location>
        <begin position="1"/>
        <end position="23"/>
    </location>
</feature>
<dbReference type="PANTHER" id="PTHR42953">
    <property type="entry name" value="HIGH-AFFINITY ZINC UPTAKE SYSTEM PROTEIN ZNUA-RELATED"/>
    <property type="match status" value="1"/>
</dbReference>
<organism evidence="6 7">
    <name type="scientific">Fusibacter bizertensis</name>
    <dbReference type="NCBI Taxonomy" id="1488331"/>
    <lineage>
        <taxon>Bacteria</taxon>
        <taxon>Bacillati</taxon>
        <taxon>Bacillota</taxon>
        <taxon>Clostridia</taxon>
        <taxon>Eubacteriales</taxon>
        <taxon>Eubacteriales Family XII. Incertae Sedis</taxon>
        <taxon>Fusibacter</taxon>
    </lineage>
</organism>
<gene>
    <name evidence="6" type="ORF">QE109_10160</name>
</gene>
<protein>
    <submittedName>
        <fullName evidence="6">Zinc ABC transporter substrate-binding protein</fullName>
    </submittedName>
</protein>
<evidence type="ECO:0000256" key="2">
    <source>
        <dbReference type="ARBA" id="ARBA00022448"/>
    </source>
</evidence>
<dbReference type="Proteomes" id="UP001158045">
    <property type="component" value="Unassembled WGS sequence"/>
</dbReference>
<keyword evidence="2 4" id="KW-0813">Transport</keyword>
<comment type="caution">
    <text evidence="6">The sequence shown here is derived from an EMBL/GenBank/DDBJ whole genome shotgun (WGS) entry which is preliminary data.</text>
</comment>
<dbReference type="RefSeq" id="WP_281094361.1">
    <property type="nucleotide sequence ID" value="NZ_JARYZI010000006.1"/>
</dbReference>
<dbReference type="Gene3D" id="3.40.50.1980">
    <property type="entry name" value="Nitrogenase molybdenum iron protein domain"/>
    <property type="match status" value="2"/>
</dbReference>
<reference evidence="6 7" key="1">
    <citation type="submission" date="2023-04" db="EMBL/GenBank/DDBJ databases">
        <title>Fusibacter bizertensis strain WBS, isolated from littoral bottom sediments of the Arctic seas - biochemical and genomic analysis.</title>
        <authorList>
            <person name="Brioukhanov A.L."/>
        </authorList>
    </citation>
    <scope>NUCLEOTIDE SEQUENCE [LARGE SCALE GENOMIC DNA]</scope>
    <source>
        <strain evidence="6 7">WBS</strain>
    </source>
</reference>
<evidence type="ECO:0000256" key="3">
    <source>
        <dbReference type="ARBA" id="ARBA00022729"/>
    </source>
</evidence>
<name>A0ABT6NDM8_9FIRM</name>
<sequence>MNFNRKLAILTLAVMLFTLTACQNDDKIEAQRTTNNIIHVVTTLFPQYDFARTLGNEDVDVSLLLPPGVESHSFEPTPQDVLAILNSDIFIYTSLEMEPWVSEVLKNVDETKTTVIDASVGIDMIASDHEHEDDHDLVEEHDEDHSEDAVDPHYWLDPNNAIHMVKTISEALIQKLPSQETQIKARQNTLINALENLDADIIRAFENTDSKTILTGGHFAFGYFAHRYGLESQSPYAGFSPDAEPTPQRIAALMKTIKETKAKAIYYEELIDPRVAKIISEETGVKMLLLHGAHNLSKQEIEEGVTYIEIMEGNLERLKEGLGYHESTN</sequence>
<dbReference type="PRINTS" id="PR00690">
    <property type="entry name" value="ADHESNFAMILY"/>
</dbReference>
<evidence type="ECO:0000256" key="4">
    <source>
        <dbReference type="RuleBase" id="RU003512"/>
    </source>
</evidence>
<dbReference type="InterPro" id="IPR006128">
    <property type="entry name" value="Lipoprotein_PsaA-like"/>
</dbReference>
<dbReference type="PANTHER" id="PTHR42953:SF3">
    <property type="entry name" value="HIGH-AFFINITY ZINC UPTAKE SYSTEM PROTEIN ZNUA"/>
    <property type="match status" value="1"/>
</dbReference>
<keyword evidence="7" id="KW-1185">Reference proteome</keyword>
<dbReference type="InterPro" id="IPR050492">
    <property type="entry name" value="Bact_metal-bind_prot9"/>
</dbReference>
<evidence type="ECO:0000313" key="6">
    <source>
        <dbReference type="EMBL" id="MDH8678511.1"/>
    </source>
</evidence>
<feature type="chain" id="PRO_5045761503" evidence="5">
    <location>
        <begin position="24"/>
        <end position="329"/>
    </location>
</feature>
<evidence type="ECO:0000256" key="1">
    <source>
        <dbReference type="ARBA" id="ARBA00011028"/>
    </source>
</evidence>
<accession>A0ABT6NDM8</accession>
<comment type="similarity">
    <text evidence="1 4">Belongs to the bacterial solute-binding protein 9 family.</text>
</comment>
<dbReference type="InterPro" id="IPR006127">
    <property type="entry name" value="ZnuA-like"/>
</dbReference>
<dbReference type="PROSITE" id="PS51257">
    <property type="entry name" value="PROKAR_LIPOPROTEIN"/>
    <property type="match status" value="1"/>
</dbReference>
<dbReference type="Pfam" id="PF01297">
    <property type="entry name" value="ZnuA"/>
    <property type="match status" value="1"/>
</dbReference>